<evidence type="ECO:0000313" key="3">
    <source>
        <dbReference type="Proteomes" id="UP000219494"/>
    </source>
</evidence>
<reference evidence="2 3" key="1">
    <citation type="submission" date="2017-07" db="EMBL/GenBank/DDBJ databases">
        <authorList>
            <person name="Sun Z.S."/>
            <person name="Albrecht U."/>
            <person name="Echele G."/>
            <person name="Lee C.C."/>
        </authorList>
    </citation>
    <scope>NUCLEOTIDE SEQUENCE [LARGE SCALE GENOMIC DNA]</scope>
    <source>
        <strain evidence="2 3">CGMCC 1.12672</strain>
    </source>
</reference>
<dbReference type="AlphaFoldDB" id="A0A285QZ65"/>
<dbReference type="OrthoDB" id="7452412at2"/>
<sequence length="73" mass="7779">MVLALALLAIIPQQAAPAPEPAREESKVCRRIQITGSRTGGARECRTAAEWAKLDADNAGKANREIRGLQGPN</sequence>
<accession>A0A285QZ65</accession>
<dbReference type="Proteomes" id="UP000219494">
    <property type="component" value="Unassembled WGS sequence"/>
</dbReference>
<organism evidence="2 3">
    <name type="scientific">Sphingomonas guangdongensis</name>
    <dbReference type="NCBI Taxonomy" id="1141890"/>
    <lineage>
        <taxon>Bacteria</taxon>
        <taxon>Pseudomonadati</taxon>
        <taxon>Pseudomonadota</taxon>
        <taxon>Alphaproteobacteria</taxon>
        <taxon>Sphingomonadales</taxon>
        <taxon>Sphingomonadaceae</taxon>
        <taxon>Sphingomonas</taxon>
    </lineage>
</organism>
<dbReference type="RefSeq" id="WP_097063648.1">
    <property type="nucleotide sequence ID" value="NZ_OBMI01000002.1"/>
</dbReference>
<feature type="chain" id="PRO_5012154001" evidence="1">
    <location>
        <begin position="16"/>
        <end position="73"/>
    </location>
</feature>
<keyword evidence="1" id="KW-0732">Signal</keyword>
<feature type="signal peptide" evidence="1">
    <location>
        <begin position="1"/>
        <end position="15"/>
    </location>
</feature>
<gene>
    <name evidence="2" type="ORF">SAMN06297144_1756</name>
</gene>
<dbReference type="EMBL" id="OBMI01000002">
    <property type="protein sequence ID" value="SOB86649.1"/>
    <property type="molecule type" value="Genomic_DNA"/>
</dbReference>
<protein>
    <submittedName>
        <fullName evidence="2">Uncharacterized protein</fullName>
    </submittedName>
</protein>
<name>A0A285QZ65_9SPHN</name>
<proteinExistence type="predicted"/>
<evidence type="ECO:0000256" key="1">
    <source>
        <dbReference type="SAM" id="SignalP"/>
    </source>
</evidence>
<evidence type="ECO:0000313" key="2">
    <source>
        <dbReference type="EMBL" id="SOB86649.1"/>
    </source>
</evidence>
<keyword evidence="3" id="KW-1185">Reference proteome</keyword>